<dbReference type="EnsemblPlants" id="LPERR11G14270.1">
    <property type="protein sequence ID" value="LPERR11G14270.1"/>
    <property type="gene ID" value="LPERR11G14270"/>
</dbReference>
<evidence type="ECO:0000313" key="3">
    <source>
        <dbReference type="Proteomes" id="UP000032180"/>
    </source>
</evidence>
<dbReference type="HOGENOM" id="CLU_1236614_0_0_1"/>
<sequence length="224" mass="24141">MEGGRGGEADGPRGPPRRGRWPKTTTCDVPQPEEEPPPLADVRLPSSGDGAPSPPSRRAPPRPRGVCGTGKSDREGIDFCAAEIWLHERHSAENAASVAEFGYLKDHRIVPRLPPPPPRVPLQPGAASASLAQTSTDSPRPRPSAAPPPAPSAIERLVAASVKNKRHAKHPLRQLGKRSDTFQCRGNNLRAMNKIPVPEVIIIHIPRSKESIDLQYHSKNDSSG</sequence>
<evidence type="ECO:0000256" key="1">
    <source>
        <dbReference type="SAM" id="MobiDB-lite"/>
    </source>
</evidence>
<feature type="region of interest" description="Disordered" evidence="1">
    <location>
        <begin position="1"/>
        <end position="74"/>
    </location>
</feature>
<reference evidence="3" key="2">
    <citation type="submission" date="2013-12" db="EMBL/GenBank/DDBJ databases">
        <authorList>
            <person name="Yu Y."/>
            <person name="Lee S."/>
            <person name="de Baynast K."/>
            <person name="Wissotski M."/>
            <person name="Liu L."/>
            <person name="Talag J."/>
            <person name="Goicoechea J."/>
            <person name="Angelova A."/>
            <person name="Jetty R."/>
            <person name="Kudrna D."/>
            <person name="Golser W."/>
            <person name="Rivera L."/>
            <person name="Zhang J."/>
            <person name="Wing R."/>
        </authorList>
    </citation>
    <scope>NUCLEOTIDE SEQUENCE</scope>
</reference>
<proteinExistence type="predicted"/>
<feature type="compositionally biased region" description="Pro residues" evidence="1">
    <location>
        <begin position="112"/>
        <end position="121"/>
    </location>
</feature>
<organism evidence="2 3">
    <name type="scientific">Leersia perrieri</name>
    <dbReference type="NCBI Taxonomy" id="77586"/>
    <lineage>
        <taxon>Eukaryota</taxon>
        <taxon>Viridiplantae</taxon>
        <taxon>Streptophyta</taxon>
        <taxon>Embryophyta</taxon>
        <taxon>Tracheophyta</taxon>
        <taxon>Spermatophyta</taxon>
        <taxon>Magnoliopsida</taxon>
        <taxon>Liliopsida</taxon>
        <taxon>Poales</taxon>
        <taxon>Poaceae</taxon>
        <taxon>BOP clade</taxon>
        <taxon>Oryzoideae</taxon>
        <taxon>Oryzeae</taxon>
        <taxon>Oryzinae</taxon>
        <taxon>Leersia</taxon>
    </lineage>
</organism>
<dbReference type="Gramene" id="LPERR11G14270.1">
    <property type="protein sequence ID" value="LPERR11G14270.1"/>
    <property type="gene ID" value="LPERR11G14270"/>
</dbReference>
<evidence type="ECO:0000313" key="2">
    <source>
        <dbReference type="EnsemblPlants" id="LPERR11G14270.1"/>
    </source>
</evidence>
<accession>A0A0D9XTF8</accession>
<protein>
    <submittedName>
        <fullName evidence="2">Uncharacterized protein</fullName>
    </submittedName>
</protein>
<name>A0A0D9XTF8_9ORYZ</name>
<dbReference type="AlphaFoldDB" id="A0A0D9XTF8"/>
<feature type="compositionally biased region" description="Pro residues" evidence="1">
    <location>
        <begin position="141"/>
        <end position="151"/>
    </location>
</feature>
<reference evidence="2" key="3">
    <citation type="submission" date="2015-04" db="UniProtKB">
        <authorList>
            <consortium name="EnsemblPlants"/>
        </authorList>
    </citation>
    <scope>IDENTIFICATION</scope>
</reference>
<feature type="compositionally biased region" description="Basic and acidic residues" evidence="1">
    <location>
        <begin position="1"/>
        <end position="11"/>
    </location>
</feature>
<feature type="region of interest" description="Disordered" evidence="1">
    <location>
        <begin position="108"/>
        <end position="152"/>
    </location>
</feature>
<reference evidence="2 3" key="1">
    <citation type="submission" date="2012-08" db="EMBL/GenBank/DDBJ databases">
        <title>Oryza genome evolution.</title>
        <authorList>
            <person name="Wing R.A."/>
        </authorList>
    </citation>
    <scope>NUCLEOTIDE SEQUENCE</scope>
</reference>
<dbReference type="Proteomes" id="UP000032180">
    <property type="component" value="Chromosome 11"/>
</dbReference>
<keyword evidence="3" id="KW-1185">Reference proteome</keyword>